<evidence type="ECO:0000313" key="2">
    <source>
        <dbReference type="Proteomes" id="UP000214355"/>
    </source>
</evidence>
<dbReference type="Gene3D" id="1.20.150.30">
    <property type="entry name" value="Zincin-like metallopeptidase, N-terminal domain"/>
    <property type="match status" value="1"/>
</dbReference>
<dbReference type="InterPro" id="IPR018766">
    <property type="entry name" value="Zinicin_2"/>
</dbReference>
<protein>
    <submittedName>
        <fullName evidence="1">Putative hydrolase</fullName>
    </submittedName>
</protein>
<sequence>MVASVALLSRLFTGGGPSWQKGQAQIFVSDLREAAGRARVVVEDVSGLSVAPVPVRIVDRSVWANQAIASIKAMMDAQSGLLKLKDNQIGFATSVLSMKVLGQYDPYSINPSLYLVAPNIADFYDQSAVNQADVGLWVAVHEWTHVAQFQAAPWLAEYIGQRASVLVSADDDAVVDATLDEITAIMSLLEGHATYVMNNVSYDVLPCRSSLIDAMAKRRAAGGAMMKRLEKMLGLAKKAQQYSQGNEFVEAVVKQMGLDGFNRVWLSPQNAPTVEQLHNPAEWIASVS</sequence>
<organism evidence="1 2">
    <name type="scientific">Arcanobacterium phocae</name>
    <dbReference type="NCBI Taxonomy" id="131112"/>
    <lineage>
        <taxon>Bacteria</taxon>
        <taxon>Bacillati</taxon>
        <taxon>Actinomycetota</taxon>
        <taxon>Actinomycetes</taxon>
        <taxon>Actinomycetales</taxon>
        <taxon>Actinomycetaceae</taxon>
        <taxon>Arcanobacterium</taxon>
    </lineage>
</organism>
<dbReference type="OrthoDB" id="142939at2"/>
<keyword evidence="1" id="KW-0378">Hydrolase</keyword>
<dbReference type="GeneID" id="65343951"/>
<dbReference type="GO" id="GO:0016787">
    <property type="term" value="F:hydrolase activity"/>
    <property type="evidence" value="ECO:0007669"/>
    <property type="project" value="UniProtKB-KW"/>
</dbReference>
<dbReference type="Pfam" id="PF10103">
    <property type="entry name" value="Zincin_2"/>
    <property type="match status" value="2"/>
</dbReference>
<dbReference type="AlphaFoldDB" id="A0A1H2LA00"/>
<dbReference type="EMBL" id="LT629804">
    <property type="protein sequence ID" value="SDU77833.1"/>
    <property type="molecule type" value="Genomic_DNA"/>
</dbReference>
<proteinExistence type="predicted"/>
<dbReference type="Proteomes" id="UP000214355">
    <property type="component" value="Chromosome I"/>
</dbReference>
<name>A0A1H2LA00_9ACTO</name>
<accession>A0A1H2LA00</accession>
<dbReference type="PANTHER" id="PTHR39420">
    <property type="match status" value="1"/>
</dbReference>
<dbReference type="RefSeq" id="WP_091278789.1">
    <property type="nucleotide sequence ID" value="NZ_LT629804.1"/>
</dbReference>
<evidence type="ECO:0000313" key="1">
    <source>
        <dbReference type="EMBL" id="SDU77833.1"/>
    </source>
</evidence>
<gene>
    <name evidence="1" type="ORF">SAMN04489737_0192</name>
</gene>
<reference evidence="2" key="1">
    <citation type="submission" date="2016-10" db="EMBL/GenBank/DDBJ databases">
        <authorList>
            <person name="Varghese N."/>
            <person name="Submissions S."/>
        </authorList>
    </citation>
    <scope>NUCLEOTIDE SEQUENCE [LARGE SCALE GENOMIC DNA]</scope>
    <source>
        <strain evidence="2">DSM 10002</strain>
    </source>
</reference>
<dbReference type="PANTHER" id="PTHR39420:SF1">
    <property type="entry name" value="HYDROLASE"/>
    <property type="match status" value="1"/>
</dbReference>
<keyword evidence="2" id="KW-1185">Reference proteome</keyword>
<dbReference type="InterPro" id="IPR042271">
    <property type="entry name" value="Zinicin_2_N"/>
</dbReference>
<dbReference type="SUPFAM" id="SSF55486">
    <property type="entry name" value="Metalloproteases ('zincins'), catalytic domain"/>
    <property type="match status" value="1"/>
</dbReference>
<dbReference type="STRING" id="131112.SAMN04489737_0192"/>